<gene>
    <name evidence="2" type="ORF">KOEU_17910</name>
</gene>
<accession>A0A0M0EIS1</accession>
<feature type="chain" id="PRO_5005598066" evidence="1">
    <location>
        <begin position="21"/>
        <end position="97"/>
    </location>
</feature>
<dbReference type="Proteomes" id="UP000037566">
    <property type="component" value="Unassembled WGS sequence"/>
</dbReference>
<evidence type="ECO:0000313" key="2">
    <source>
        <dbReference type="EMBL" id="KON64821.1"/>
    </source>
</evidence>
<reference evidence="2" key="1">
    <citation type="submission" date="2015-08" db="EMBL/GenBank/DDBJ databases">
        <title>Draft genome sequence of Komagataeibacter europaeus CECT 8546 a cellulose producer strain from vinegar produced by the traditional method.</title>
        <authorList>
            <person name="Poehlein A."/>
            <person name="Valera M.J."/>
            <person name="Haack F.S."/>
            <person name="Mas A."/>
            <person name="Daniel R."/>
            <person name="Streit W.R."/>
            <person name="Mateo E."/>
        </authorList>
    </citation>
    <scope>NUCLEOTIDE SEQUENCE [LARGE SCALE GENOMIC DNA]</scope>
    <source>
        <strain evidence="2">CECT 8546</strain>
    </source>
</reference>
<dbReference type="STRING" id="33995.KOEU_17910"/>
<dbReference type="RefSeq" id="WP_019087036.1">
    <property type="nucleotide sequence ID" value="NZ_LHUQ01000007.1"/>
</dbReference>
<proteinExistence type="predicted"/>
<protein>
    <submittedName>
        <fullName evidence="2">Uncharacterized protein</fullName>
    </submittedName>
</protein>
<organism evidence="2 3">
    <name type="scientific">Komagataeibacter europaeus</name>
    <name type="common">Gluconacetobacter europaeus</name>
    <dbReference type="NCBI Taxonomy" id="33995"/>
    <lineage>
        <taxon>Bacteria</taxon>
        <taxon>Pseudomonadati</taxon>
        <taxon>Pseudomonadota</taxon>
        <taxon>Alphaproteobacteria</taxon>
        <taxon>Acetobacterales</taxon>
        <taxon>Acetobacteraceae</taxon>
        <taxon>Komagataeibacter</taxon>
    </lineage>
</organism>
<keyword evidence="1" id="KW-0732">Signal</keyword>
<dbReference type="EMBL" id="LHUQ01000007">
    <property type="protein sequence ID" value="KON64821.1"/>
    <property type="molecule type" value="Genomic_DNA"/>
</dbReference>
<dbReference type="PATRIC" id="fig|33995.3.peg.1979"/>
<dbReference type="AlphaFoldDB" id="A0A0M0EIS1"/>
<comment type="caution">
    <text evidence="2">The sequence shown here is derived from an EMBL/GenBank/DDBJ whole genome shotgun (WGS) entry which is preliminary data.</text>
</comment>
<feature type="signal peptide" evidence="1">
    <location>
        <begin position="1"/>
        <end position="20"/>
    </location>
</feature>
<keyword evidence="3" id="KW-1185">Reference proteome</keyword>
<evidence type="ECO:0000256" key="1">
    <source>
        <dbReference type="SAM" id="SignalP"/>
    </source>
</evidence>
<evidence type="ECO:0000313" key="3">
    <source>
        <dbReference type="Proteomes" id="UP000037566"/>
    </source>
</evidence>
<name>A0A0M0EIS1_KOMEU</name>
<sequence>MRFSHLLAAASLLVTVQAHAAPTSPMDHGLFDFGAQTPGSQGIGVPLSTTYATLPASGQVGVPSFCSDCRIGTGSVGVLVLWNGSAWTGVSGEAVSH</sequence>
<dbReference type="OrthoDB" id="7215917at2"/>